<evidence type="ECO:0000256" key="2">
    <source>
        <dbReference type="ARBA" id="ARBA00022771"/>
    </source>
</evidence>
<dbReference type="SUPFAM" id="SSF57716">
    <property type="entry name" value="Glucocorticoid receptor-like (DNA-binding domain)"/>
    <property type="match status" value="1"/>
</dbReference>
<dbReference type="Proteomes" id="UP000250369">
    <property type="component" value="Unassembled WGS sequence"/>
</dbReference>
<name>A0A329M4B4_9BACL</name>
<evidence type="ECO:0000256" key="1">
    <source>
        <dbReference type="ARBA" id="ARBA00022723"/>
    </source>
</evidence>
<organism evidence="8 9">
    <name type="scientific">Paenibacillus contaminans</name>
    <dbReference type="NCBI Taxonomy" id="450362"/>
    <lineage>
        <taxon>Bacteria</taxon>
        <taxon>Bacillati</taxon>
        <taxon>Bacillota</taxon>
        <taxon>Bacilli</taxon>
        <taxon>Bacillales</taxon>
        <taxon>Paenibacillaceae</taxon>
        <taxon>Paenibacillus</taxon>
    </lineage>
</organism>
<reference evidence="8 9" key="1">
    <citation type="journal article" date="2009" name="Int. J. Syst. Evol. Microbiol.">
        <title>Paenibacillus contaminans sp. nov., isolated from a contaminated laboratory plate.</title>
        <authorList>
            <person name="Chou J.H."/>
            <person name="Lee J.H."/>
            <person name="Lin M.C."/>
            <person name="Chang P.S."/>
            <person name="Arun A.B."/>
            <person name="Young C.C."/>
            <person name="Chen W.M."/>
        </authorList>
    </citation>
    <scope>NUCLEOTIDE SEQUENCE [LARGE SCALE GENOMIC DNA]</scope>
    <source>
        <strain evidence="8 9">CKOBP-6</strain>
    </source>
</reference>
<dbReference type="InterPro" id="IPR037187">
    <property type="entry name" value="DnaK_N"/>
</dbReference>
<feature type="region of interest" description="Disordered" evidence="6">
    <location>
        <begin position="228"/>
        <end position="249"/>
    </location>
</feature>
<feature type="domain" description="Zinc finger DksA/TraR C4-type" evidence="7">
    <location>
        <begin position="90"/>
        <end position="118"/>
    </location>
</feature>
<dbReference type="AlphaFoldDB" id="A0A329M4B4"/>
<proteinExistence type="predicted"/>
<dbReference type="PANTHER" id="PTHR33823:SF4">
    <property type="entry name" value="GENERAL STRESS PROTEIN 16O"/>
    <property type="match status" value="1"/>
</dbReference>
<feature type="coiled-coil region" evidence="5">
    <location>
        <begin position="6"/>
        <end position="33"/>
    </location>
</feature>
<dbReference type="PROSITE" id="PS51128">
    <property type="entry name" value="ZF_DKSA_2"/>
    <property type="match status" value="1"/>
</dbReference>
<dbReference type="SUPFAM" id="SSF109635">
    <property type="entry name" value="DnaK suppressor protein DksA, alpha-hairpin domain"/>
    <property type="match status" value="1"/>
</dbReference>
<dbReference type="RefSeq" id="WP_113034867.1">
    <property type="nucleotide sequence ID" value="NZ_QMFB01000025.1"/>
</dbReference>
<dbReference type="InterPro" id="IPR000962">
    <property type="entry name" value="Znf_DskA_TraR"/>
</dbReference>
<dbReference type="EMBL" id="QMFB01000025">
    <property type="protein sequence ID" value="RAV14821.1"/>
    <property type="molecule type" value="Genomic_DNA"/>
</dbReference>
<sequence>MSHLTKEQLTKLRGRLEREKTEIERRLNQNENYGLSESMREQISELSAYDNHPADIGTEMFERGKDIALNERSEFRLEDIDLALQHMDAGTYGHCDVCGKAIPIERLEALPMTVTCVDHAKERDKSFRRPVEEQFLNPPFGRTSLDEKEGQNGFDGEDAWQIVSSWGTSNSPAMAENRQIDGYDDIGIEEDEADGYVEPIENFVATDMYGKHVMVVRNETYRRYMEDGEGEALLEEDDYGDGSEGDGLR</sequence>
<dbReference type="Pfam" id="PF01258">
    <property type="entry name" value="zf-dskA_traR"/>
    <property type="match status" value="1"/>
</dbReference>
<comment type="caution">
    <text evidence="8">The sequence shown here is derived from an EMBL/GenBank/DDBJ whole genome shotgun (WGS) entry which is preliminary data.</text>
</comment>
<gene>
    <name evidence="8" type="ORF">DQG23_30790</name>
</gene>
<keyword evidence="5" id="KW-0175">Coiled coil</keyword>
<keyword evidence="3" id="KW-0862">Zinc</keyword>
<evidence type="ECO:0000256" key="4">
    <source>
        <dbReference type="PROSITE-ProRule" id="PRU00510"/>
    </source>
</evidence>
<keyword evidence="1" id="KW-0479">Metal-binding</keyword>
<evidence type="ECO:0000259" key="7">
    <source>
        <dbReference type="Pfam" id="PF01258"/>
    </source>
</evidence>
<protein>
    <submittedName>
        <fullName evidence="8">Molecular chaperone DnaK</fullName>
    </submittedName>
</protein>
<keyword evidence="2" id="KW-0863">Zinc-finger</keyword>
<evidence type="ECO:0000256" key="3">
    <source>
        <dbReference type="ARBA" id="ARBA00022833"/>
    </source>
</evidence>
<dbReference type="Gene3D" id="1.20.120.910">
    <property type="entry name" value="DksA, coiled-coil domain"/>
    <property type="match status" value="1"/>
</dbReference>
<dbReference type="GO" id="GO:0008270">
    <property type="term" value="F:zinc ion binding"/>
    <property type="evidence" value="ECO:0007669"/>
    <property type="project" value="UniProtKB-KW"/>
</dbReference>
<evidence type="ECO:0000313" key="8">
    <source>
        <dbReference type="EMBL" id="RAV14821.1"/>
    </source>
</evidence>
<evidence type="ECO:0000256" key="5">
    <source>
        <dbReference type="SAM" id="Coils"/>
    </source>
</evidence>
<evidence type="ECO:0000313" key="9">
    <source>
        <dbReference type="Proteomes" id="UP000250369"/>
    </source>
</evidence>
<evidence type="ECO:0000256" key="6">
    <source>
        <dbReference type="SAM" id="MobiDB-lite"/>
    </source>
</evidence>
<keyword evidence="9" id="KW-1185">Reference proteome</keyword>
<accession>A0A329M4B4</accession>
<dbReference type="InterPro" id="IPR014240">
    <property type="entry name" value="YteA"/>
</dbReference>
<dbReference type="NCBIfam" id="TIGR02890">
    <property type="entry name" value="bacill_yteA"/>
    <property type="match status" value="1"/>
</dbReference>
<dbReference type="PANTHER" id="PTHR33823">
    <property type="entry name" value="RNA POLYMERASE-BINDING TRANSCRIPTION FACTOR DKSA-RELATED"/>
    <property type="match status" value="1"/>
</dbReference>
<dbReference type="OrthoDB" id="9811543at2"/>
<feature type="zinc finger region" description="dksA C4-type" evidence="4">
    <location>
        <begin position="95"/>
        <end position="119"/>
    </location>
</feature>